<evidence type="ECO:0000313" key="4">
    <source>
        <dbReference type="Proteomes" id="UP000015105"/>
    </source>
</evidence>
<dbReference type="Gramene" id="AET2Gv20176600.1">
    <property type="protein sequence ID" value="AET2Gv20176600.1"/>
    <property type="gene ID" value="AET2Gv20176600"/>
</dbReference>
<name>A0A453AKQ0_AEGTS</name>
<dbReference type="InterPro" id="IPR000073">
    <property type="entry name" value="AB_hydrolase_1"/>
</dbReference>
<dbReference type="EnsemblPlants" id="AET2Gv20176600.1">
    <property type="protein sequence ID" value="AET2Gv20176600.1"/>
    <property type="gene ID" value="AET2Gv20176600"/>
</dbReference>
<proteinExistence type="predicted"/>
<reference evidence="4" key="2">
    <citation type="journal article" date="2017" name="Nat. Plants">
        <title>The Aegilops tauschii genome reveals multiple impacts of transposons.</title>
        <authorList>
            <person name="Zhao G."/>
            <person name="Zou C."/>
            <person name="Li K."/>
            <person name="Wang K."/>
            <person name="Li T."/>
            <person name="Gao L."/>
            <person name="Zhang X."/>
            <person name="Wang H."/>
            <person name="Yang Z."/>
            <person name="Liu X."/>
            <person name="Jiang W."/>
            <person name="Mao L."/>
            <person name="Kong X."/>
            <person name="Jiao Y."/>
            <person name="Jia J."/>
        </authorList>
    </citation>
    <scope>NUCLEOTIDE SEQUENCE [LARGE SCALE GENOMIC DNA]</scope>
    <source>
        <strain evidence="4">cv. AL8/78</strain>
    </source>
</reference>
<feature type="compositionally biased region" description="Basic residues" evidence="1">
    <location>
        <begin position="41"/>
        <end position="64"/>
    </location>
</feature>
<reference evidence="3" key="3">
    <citation type="journal article" date="2017" name="Nature">
        <title>Genome sequence of the progenitor of the wheat D genome Aegilops tauschii.</title>
        <authorList>
            <person name="Luo M.C."/>
            <person name="Gu Y.Q."/>
            <person name="Puiu D."/>
            <person name="Wang H."/>
            <person name="Twardziok S.O."/>
            <person name="Deal K.R."/>
            <person name="Huo N."/>
            <person name="Zhu T."/>
            <person name="Wang L."/>
            <person name="Wang Y."/>
            <person name="McGuire P.E."/>
            <person name="Liu S."/>
            <person name="Long H."/>
            <person name="Ramasamy R.K."/>
            <person name="Rodriguez J.C."/>
            <person name="Van S.L."/>
            <person name="Yuan L."/>
            <person name="Wang Z."/>
            <person name="Xia Z."/>
            <person name="Xiao L."/>
            <person name="Anderson O.D."/>
            <person name="Ouyang S."/>
            <person name="Liang Y."/>
            <person name="Zimin A.V."/>
            <person name="Pertea G."/>
            <person name="Qi P."/>
            <person name="Bennetzen J.L."/>
            <person name="Dai X."/>
            <person name="Dawson M.W."/>
            <person name="Muller H.G."/>
            <person name="Kugler K."/>
            <person name="Rivarola-Duarte L."/>
            <person name="Spannagl M."/>
            <person name="Mayer K.F.X."/>
            <person name="Lu F.H."/>
            <person name="Bevan M.W."/>
            <person name="Leroy P."/>
            <person name="Li P."/>
            <person name="You F.M."/>
            <person name="Sun Q."/>
            <person name="Liu Z."/>
            <person name="Lyons E."/>
            <person name="Wicker T."/>
            <person name="Salzberg S.L."/>
            <person name="Devos K.M."/>
            <person name="Dvorak J."/>
        </authorList>
    </citation>
    <scope>NUCLEOTIDE SEQUENCE [LARGE SCALE GENOMIC DNA]</scope>
    <source>
        <strain evidence="3">cv. AL8/78</strain>
    </source>
</reference>
<keyword evidence="4" id="KW-1185">Reference proteome</keyword>
<reference evidence="3" key="5">
    <citation type="journal article" date="2021" name="G3 (Bethesda)">
        <title>Aegilops tauschii genome assembly Aet v5.0 features greater sequence contiguity and improved annotation.</title>
        <authorList>
            <person name="Wang L."/>
            <person name="Zhu T."/>
            <person name="Rodriguez J.C."/>
            <person name="Deal K.R."/>
            <person name="Dubcovsky J."/>
            <person name="McGuire P.E."/>
            <person name="Lux T."/>
            <person name="Spannagl M."/>
            <person name="Mayer K.F.X."/>
            <person name="Baldrich P."/>
            <person name="Meyers B.C."/>
            <person name="Huo N."/>
            <person name="Gu Y.Q."/>
            <person name="Zhou H."/>
            <person name="Devos K.M."/>
            <person name="Bennetzen J.L."/>
            <person name="Unver T."/>
            <person name="Budak H."/>
            <person name="Gulick P.J."/>
            <person name="Galiba G."/>
            <person name="Kalapos B."/>
            <person name="Nelson D.R."/>
            <person name="Li P."/>
            <person name="You F.M."/>
            <person name="Luo M.C."/>
            <person name="Dvorak J."/>
        </authorList>
    </citation>
    <scope>NUCLEOTIDE SEQUENCE [LARGE SCALE GENOMIC DNA]</scope>
    <source>
        <strain evidence="3">cv. AL8/78</strain>
    </source>
</reference>
<dbReference type="SUPFAM" id="SSF53474">
    <property type="entry name" value="alpha/beta-Hydrolases"/>
    <property type="match status" value="1"/>
</dbReference>
<evidence type="ECO:0000313" key="3">
    <source>
        <dbReference type="EnsemblPlants" id="AET2Gv20176600.1"/>
    </source>
</evidence>
<organism evidence="3 4">
    <name type="scientific">Aegilops tauschii subsp. strangulata</name>
    <name type="common">Goatgrass</name>
    <dbReference type="NCBI Taxonomy" id="200361"/>
    <lineage>
        <taxon>Eukaryota</taxon>
        <taxon>Viridiplantae</taxon>
        <taxon>Streptophyta</taxon>
        <taxon>Embryophyta</taxon>
        <taxon>Tracheophyta</taxon>
        <taxon>Spermatophyta</taxon>
        <taxon>Magnoliopsida</taxon>
        <taxon>Liliopsida</taxon>
        <taxon>Poales</taxon>
        <taxon>Poaceae</taxon>
        <taxon>BOP clade</taxon>
        <taxon>Pooideae</taxon>
        <taxon>Triticodae</taxon>
        <taxon>Triticeae</taxon>
        <taxon>Triticinae</taxon>
        <taxon>Aegilops</taxon>
    </lineage>
</organism>
<protein>
    <recommendedName>
        <fullName evidence="2">AB hydrolase-1 domain-containing protein</fullName>
    </recommendedName>
</protein>
<dbReference type="Pfam" id="PF00561">
    <property type="entry name" value="Abhydrolase_1"/>
    <property type="match status" value="1"/>
</dbReference>
<feature type="region of interest" description="Disordered" evidence="1">
    <location>
        <begin position="1"/>
        <end position="130"/>
    </location>
</feature>
<sequence length="497" mass="54828">MLLSPSRHLPPCGRSRAHDGRARRSHAVPREMAGGGDGGARGRRVRGPRRRRRAPLPRLRRPRRLPGGEPARLLLPPEPRQGGGDGGGGGRRGVRHIVRPEERVPGRAAAAPRAGRRGDEEEGGRVAGEGPEPAVVRLRMREVREVVEQRRRPAALRPAGADGAQQRSVSVCFIVLVLDRFFPFLVTRLCARTNVAAMTCRAVRDDDINAGDFTGAEETRSESDRGDDAIFIHGFTSSSSFWAQTVFPEPAAANHRRLIAVDLLGFGDSPKPANCAYTLRDHVEAIERSLVDPLHLGSFHLVSHSMGCTIAIALAAKHPARVKSVTLVAPLYFLPCEERASQVALRRLAEKKLWPPLLFGSAVMSWYEHIGRTICFVVCKNHRFWEWLIKILTRTSGVDIVVRDLTRHTHHSAWHTMHNVICGGARAQDRNLEALAAAGVPVRVVHGDADQVVPVECSSRHLKSKLPHAELRVVGGRDHRTVVFGREEELAQELRAF</sequence>
<feature type="compositionally biased region" description="Gly residues" evidence="1">
    <location>
        <begin position="81"/>
        <end position="91"/>
    </location>
</feature>
<dbReference type="PANTHER" id="PTHR43689:SF62">
    <property type="entry name" value="GENOME ASSEMBLY, CHROMOSOME: II"/>
    <property type="match status" value="1"/>
</dbReference>
<dbReference type="AlphaFoldDB" id="A0A453AKQ0"/>
<dbReference type="Proteomes" id="UP000015105">
    <property type="component" value="Chromosome 2D"/>
</dbReference>
<feature type="domain" description="AB hydrolase-1" evidence="2">
    <location>
        <begin position="230"/>
        <end position="333"/>
    </location>
</feature>
<evidence type="ECO:0000256" key="1">
    <source>
        <dbReference type="SAM" id="MobiDB-lite"/>
    </source>
</evidence>
<dbReference type="PRINTS" id="PR00111">
    <property type="entry name" value="ABHYDROLASE"/>
</dbReference>
<reference evidence="4" key="1">
    <citation type="journal article" date="2014" name="Science">
        <title>Ancient hybridizations among the ancestral genomes of bread wheat.</title>
        <authorList>
            <consortium name="International Wheat Genome Sequencing Consortium,"/>
            <person name="Marcussen T."/>
            <person name="Sandve S.R."/>
            <person name="Heier L."/>
            <person name="Spannagl M."/>
            <person name="Pfeifer M."/>
            <person name="Jakobsen K.S."/>
            <person name="Wulff B.B."/>
            <person name="Steuernagel B."/>
            <person name="Mayer K.F."/>
            <person name="Olsen O.A."/>
        </authorList>
    </citation>
    <scope>NUCLEOTIDE SEQUENCE [LARGE SCALE GENOMIC DNA]</scope>
    <source>
        <strain evidence="4">cv. AL8/78</strain>
    </source>
</reference>
<evidence type="ECO:0000259" key="2">
    <source>
        <dbReference type="Pfam" id="PF00561"/>
    </source>
</evidence>
<reference evidence="3" key="4">
    <citation type="submission" date="2019-03" db="UniProtKB">
        <authorList>
            <consortium name="EnsemblPlants"/>
        </authorList>
    </citation>
    <scope>IDENTIFICATION</scope>
</reference>
<feature type="compositionally biased region" description="Low complexity" evidence="1">
    <location>
        <begin position="65"/>
        <end position="75"/>
    </location>
</feature>
<dbReference type="STRING" id="200361.A0A453AKQ0"/>
<dbReference type="InterPro" id="IPR029058">
    <property type="entry name" value="AB_hydrolase_fold"/>
</dbReference>
<dbReference type="PANTHER" id="PTHR43689">
    <property type="entry name" value="HYDROLASE"/>
    <property type="match status" value="1"/>
</dbReference>
<accession>A0A453AKQ0</accession>
<dbReference type="Gene3D" id="3.40.50.1820">
    <property type="entry name" value="alpha/beta hydrolase"/>
    <property type="match status" value="1"/>
</dbReference>